<keyword evidence="2" id="KW-1185">Reference proteome</keyword>
<organism evidence="1 2">
    <name type="scientific">Jimgerdemannia flammicorona</name>
    <dbReference type="NCBI Taxonomy" id="994334"/>
    <lineage>
        <taxon>Eukaryota</taxon>
        <taxon>Fungi</taxon>
        <taxon>Fungi incertae sedis</taxon>
        <taxon>Mucoromycota</taxon>
        <taxon>Mucoromycotina</taxon>
        <taxon>Endogonomycetes</taxon>
        <taxon>Endogonales</taxon>
        <taxon>Endogonaceae</taxon>
        <taxon>Jimgerdemannia</taxon>
    </lineage>
</organism>
<gene>
    <name evidence="1" type="ORF">BC936DRAFT_137937</name>
</gene>
<evidence type="ECO:0000313" key="2">
    <source>
        <dbReference type="Proteomes" id="UP000268093"/>
    </source>
</evidence>
<accession>A0A433CWD0</accession>
<dbReference type="EMBL" id="RBNI01012187">
    <property type="protein sequence ID" value="RUP42888.1"/>
    <property type="molecule type" value="Genomic_DNA"/>
</dbReference>
<comment type="caution">
    <text evidence="1">The sequence shown here is derived from an EMBL/GenBank/DDBJ whole genome shotgun (WGS) entry which is preliminary data.</text>
</comment>
<evidence type="ECO:0000313" key="1">
    <source>
        <dbReference type="EMBL" id="RUP42888.1"/>
    </source>
</evidence>
<dbReference type="Proteomes" id="UP000268093">
    <property type="component" value="Unassembled WGS sequence"/>
</dbReference>
<reference evidence="1 2" key="1">
    <citation type="journal article" date="2018" name="New Phytol.">
        <title>Phylogenomics of Endogonaceae and evolution of mycorrhizas within Mucoromycota.</title>
        <authorList>
            <person name="Chang Y."/>
            <person name="Desiro A."/>
            <person name="Na H."/>
            <person name="Sandor L."/>
            <person name="Lipzen A."/>
            <person name="Clum A."/>
            <person name="Barry K."/>
            <person name="Grigoriev I.V."/>
            <person name="Martin F.M."/>
            <person name="Stajich J.E."/>
            <person name="Smith M.E."/>
            <person name="Bonito G."/>
            <person name="Spatafora J.W."/>
        </authorList>
    </citation>
    <scope>NUCLEOTIDE SEQUENCE [LARGE SCALE GENOMIC DNA]</scope>
    <source>
        <strain evidence="1 2">GMNB39</strain>
    </source>
</reference>
<dbReference type="AlphaFoldDB" id="A0A433CWD0"/>
<proteinExistence type="predicted"/>
<sequence length="181" mass="20370">MWEWRGHGDRMLCGYCKHVPVTKGAEGRCGEDGGEDGCGGRGGEEGRWRDATKGYFSDVQGDRYDLIVYYLGLSALPHSASCRLFQPTTYPPKLTSPIPNHPPKSLCRRPGLHYPSCFVRLRYLAVLYQPGAVRVTLRNTLWFVLFLFMFQRTADPLDLLRLTSGGYIFTTPVVISNLYGT</sequence>
<name>A0A433CWD0_9FUNG</name>
<protein>
    <submittedName>
        <fullName evidence="1">Uncharacterized protein</fullName>
    </submittedName>
</protein>